<dbReference type="EMBL" id="JABUMX010000002">
    <property type="protein sequence ID" value="NTS31498.1"/>
    <property type="molecule type" value="Genomic_DNA"/>
</dbReference>
<gene>
    <name evidence="1" type="ORF">HQ945_09565</name>
</gene>
<evidence type="ECO:0000313" key="2">
    <source>
        <dbReference type="Proteomes" id="UP000550508"/>
    </source>
</evidence>
<accession>A0A849VNK6</accession>
<dbReference type="AlphaFoldDB" id="A0A849VNK6"/>
<organism evidence="1 2">
    <name type="scientific">Phyllobacterium pellucidum</name>
    <dbReference type="NCBI Taxonomy" id="2740464"/>
    <lineage>
        <taxon>Bacteria</taxon>
        <taxon>Pseudomonadati</taxon>
        <taxon>Pseudomonadota</taxon>
        <taxon>Alphaproteobacteria</taxon>
        <taxon>Hyphomicrobiales</taxon>
        <taxon>Phyllobacteriaceae</taxon>
        <taxon>Phyllobacterium</taxon>
    </lineage>
</organism>
<evidence type="ECO:0000313" key="1">
    <source>
        <dbReference type="EMBL" id="NTS31498.1"/>
    </source>
</evidence>
<dbReference type="Proteomes" id="UP000550508">
    <property type="component" value="Unassembled WGS sequence"/>
</dbReference>
<dbReference type="RefSeq" id="WP_174208050.1">
    <property type="nucleotide sequence ID" value="NZ_JABUMX010000002.1"/>
</dbReference>
<comment type="caution">
    <text evidence="1">The sequence shown here is derived from an EMBL/GenBank/DDBJ whole genome shotgun (WGS) entry which is preliminary data.</text>
</comment>
<name>A0A849VNK6_9HYPH</name>
<protein>
    <submittedName>
        <fullName evidence="1">Uncharacterized protein</fullName>
    </submittedName>
</protein>
<reference evidence="1 2" key="1">
    <citation type="submission" date="2020-05" db="EMBL/GenBank/DDBJ databases">
        <authorList>
            <person name="Kim M.K."/>
        </authorList>
    </citation>
    <scope>NUCLEOTIDE SEQUENCE [LARGE SCALE GENOMIC DNA]</scope>
    <source>
        <strain evidence="1 2">BT25</strain>
    </source>
</reference>
<proteinExistence type="predicted"/>
<sequence length="407" mass="46373">MSIILGLVLSRQEKIKSSKQRPSAKDLARKFCLLARKEPTLGPLAVITAEGDDGKARSSCSILPTDEDVHFYQDGARVNFSAATVATGPGYHDYLVALLDELVEQEKLVVTQDEEFSDDTQYWMDRNYDVLQTHMSVYFNSVSKVVVERSSASKHGPLSLSLSAREALDVFKDRIMTVRGPRDVDFFGFKGEADNFFPWWDFGLPARAAFGLAEAMLWRSFPWRGPIDQYEALFIQVLSELIKIAREEPRLETDKKLNVAAFETASRSKTWPRPPGMGYLRYPRPQPFDDNWWIRLPGHFILGWNDRFKQNVFKSIGCIVVPAATTIEHDDRRPPEGFTGKLDVSVVKDKLSFYGIWNYKKQEDGKTDQWLEGCAVARDGVTYLFILMDDPGLKQWAVDTLLSIEHR</sequence>
<keyword evidence="2" id="KW-1185">Reference proteome</keyword>